<dbReference type="Proteomes" id="UP000722625">
    <property type="component" value="Unassembled WGS sequence"/>
</dbReference>
<evidence type="ECO:0000313" key="2">
    <source>
        <dbReference type="Proteomes" id="UP000722625"/>
    </source>
</evidence>
<evidence type="ECO:0008006" key="3">
    <source>
        <dbReference type="Google" id="ProtNLM"/>
    </source>
</evidence>
<dbReference type="RefSeq" id="WP_213305795.1">
    <property type="nucleotide sequence ID" value="NZ_JAGYVZ010000025.1"/>
</dbReference>
<proteinExistence type="predicted"/>
<name>A0ABS5PGH6_9FLAO</name>
<keyword evidence="2" id="KW-1185">Reference proteome</keyword>
<organism evidence="1 2">
    <name type="scientific">Flavobacterium psychroterrae</name>
    <dbReference type="NCBI Taxonomy" id="2133767"/>
    <lineage>
        <taxon>Bacteria</taxon>
        <taxon>Pseudomonadati</taxon>
        <taxon>Bacteroidota</taxon>
        <taxon>Flavobacteriia</taxon>
        <taxon>Flavobacteriales</taxon>
        <taxon>Flavobacteriaceae</taxon>
        <taxon>Flavobacterium</taxon>
    </lineage>
</organism>
<evidence type="ECO:0000313" key="1">
    <source>
        <dbReference type="EMBL" id="MBS7233414.1"/>
    </source>
</evidence>
<dbReference type="PROSITE" id="PS51257">
    <property type="entry name" value="PROKAR_LIPOPROTEIN"/>
    <property type="match status" value="1"/>
</dbReference>
<protein>
    <recommendedName>
        <fullName evidence="3">DUF4221 domain-containing protein</fullName>
    </recommendedName>
</protein>
<dbReference type="EMBL" id="JAGYVZ010000025">
    <property type="protein sequence ID" value="MBS7233414.1"/>
    <property type="molecule type" value="Genomic_DNA"/>
</dbReference>
<accession>A0ABS5PGH6</accession>
<comment type="caution">
    <text evidence="1">The sequence shown here is derived from an EMBL/GenBank/DDBJ whole genome shotgun (WGS) entry which is preliminary data.</text>
</comment>
<gene>
    <name evidence="1" type="ORF">KHA90_20575</name>
</gene>
<reference evidence="1 2" key="1">
    <citation type="journal article" date="2018" name="Int. J. Syst. Evol. Microbiol.">
        <title>Flavobacterium chryseum sp. nov. and Flavobacterium psychroterrae sp. nov., novel environmental bacteria isolated from Antarctica.</title>
        <authorList>
            <person name="Kralova S."/>
            <person name="Svec P."/>
            <person name="Busse H.J."/>
            <person name="Stankova E."/>
            <person name="Vaczi P."/>
            <person name="Sedlacek I."/>
        </authorList>
    </citation>
    <scope>NUCLEOTIDE SEQUENCE [LARGE SCALE GENOMIC DNA]</scope>
    <source>
        <strain evidence="1 2">CCM 8827</strain>
    </source>
</reference>
<sequence length="337" mass="39250">MKIKAIIILIICSVSVLVSCKKEEKVTKVKDKIEIDKKSKLDSLAVLYKTNNKDNTEEIRITTYGSIENDKYFLAGDKNFILVSQYLKKGNDFTLVKKDTLFSNKFTYTRIGNESFQKATIDNKEYLLLSVNQTEMGNAVTEENVAFIMLDIKTLHFYKLDYTGEPTLRSKEAIDGEFIENESLNSKPEIKKVLYQFAHKSKWVFHTSEDQDHYTNYVQKWEADNNVSNHLANGHSEVSDTTYSTYYKDNLFKFTGNYEESESIENNNFKIVSYFRGNIIAFDKNKKMYFPIYTETCVTGCDKKIKFITENSIEVKYYEYSPYPTSIINLDQIIFKN</sequence>